<name>A0A1N6K7C8_9BACT</name>
<evidence type="ECO:0000313" key="1">
    <source>
        <dbReference type="EMBL" id="SIO52343.1"/>
    </source>
</evidence>
<sequence length="80" mass="8922">MKIVISGLMVCLSMAACNIRESKETGGRYATDTEQLVAKGKELAGSYGNCLHWQALEEMNEEDLKAWQAYLKATEPVLQR</sequence>
<dbReference type="STRING" id="536979.SAMN04488055_5213"/>
<dbReference type="EMBL" id="FSRA01000002">
    <property type="protein sequence ID" value="SIO52343.1"/>
    <property type="molecule type" value="Genomic_DNA"/>
</dbReference>
<organism evidence="1 2">
    <name type="scientific">Chitinophaga niabensis</name>
    <dbReference type="NCBI Taxonomy" id="536979"/>
    <lineage>
        <taxon>Bacteria</taxon>
        <taxon>Pseudomonadati</taxon>
        <taxon>Bacteroidota</taxon>
        <taxon>Chitinophagia</taxon>
        <taxon>Chitinophagales</taxon>
        <taxon>Chitinophagaceae</taxon>
        <taxon>Chitinophaga</taxon>
    </lineage>
</organism>
<dbReference type="RefSeq" id="WP_074242465.1">
    <property type="nucleotide sequence ID" value="NZ_FSRA01000002.1"/>
</dbReference>
<dbReference type="AlphaFoldDB" id="A0A1N6K7C8"/>
<accession>A0A1N6K7C8</accession>
<protein>
    <recommendedName>
        <fullName evidence="3">Lipoprotein</fullName>
    </recommendedName>
</protein>
<keyword evidence="2" id="KW-1185">Reference proteome</keyword>
<dbReference type="PROSITE" id="PS51257">
    <property type="entry name" value="PROKAR_LIPOPROTEIN"/>
    <property type="match status" value="1"/>
</dbReference>
<gene>
    <name evidence="1" type="ORF">SAMN04488055_5213</name>
</gene>
<evidence type="ECO:0008006" key="3">
    <source>
        <dbReference type="Google" id="ProtNLM"/>
    </source>
</evidence>
<reference evidence="1 2" key="1">
    <citation type="submission" date="2016-11" db="EMBL/GenBank/DDBJ databases">
        <authorList>
            <person name="Jaros S."/>
            <person name="Januszkiewicz K."/>
            <person name="Wedrychowicz H."/>
        </authorList>
    </citation>
    <scope>NUCLEOTIDE SEQUENCE [LARGE SCALE GENOMIC DNA]</scope>
    <source>
        <strain evidence="1 2">DSM 24787</strain>
    </source>
</reference>
<evidence type="ECO:0000313" key="2">
    <source>
        <dbReference type="Proteomes" id="UP000185003"/>
    </source>
</evidence>
<proteinExistence type="predicted"/>
<dbReference type="Proteomes" id="UP000185003">
    <property type="component" value="Unassembled WGS sequence"/>
</dbReference>